<proteinExistence type="inferred from homology"/>
<comment type="catalytic activity">
    <reaction evidence="1 15">
        <text>S-ubiquitinyl-[E2 ubiquitin-conjugating enzyme]-L-cysteine + [acceptor protein]-L-lysine = [E2 ubiquitin-conjugating enzyme]-L-cysteine + N(6)-ubiquitinyl-[acceptor protein]-L-lysine.</text>
        <dbReference type="EC" id="2.3.2.27"/>
    </reaction>
</comment>
<accession>A0A200R0D0</accession>
<evidence type="ECO:0000256" key="10">
    <source>
        <dbReference type="ARBA" id="ARBA00022737"/>
    </source>
</evidence>
<evidence type="ECO:0000256" key="6">
    <source>
        <dbReference type="ARBA" id="ARBA00017157"/>
    </source>
</evidence>
<dbReference type="InterPro" id="IPR001841">
    <property type="entry name" value="Znf_RING"/>
</dbReference>
<dbReference type="EC" id="2.3.2.27" evidence="5 15"/>
<dbReference type="SMART" id="SM00184">
    <property type="entry name" value="RING"/>
    <property type="match status" value="1"/>
</dbReference>
<comment type="caution">
    <text evidence="17">The sequence shown here is derived from an EMBL/GenBank/DDBJ whole genome shotgun (WGS) entry which is preliminary data.</text>
</comment>
<dbReference type="GO" id="GO:0072344">
    <property type="term" value="P:rescue of stalled ribosome"/>
    <property type="evidence" value="ECO:0007669"/>
    <property type="project" value="UniProtKB-UniRule"/>
</dbReference>
<feature type="domain" description="RING-type" evidence="16">
    <location>
        <begin position="196"/>
        <end position="242"/>
    </location>
</feature>
<keyword evidence="8 15" id="KW-0808">Transferase</keyword>
<dbReference type="UniPathway" id="UPA00143"/>
<keyword evidence="13 15" id="KW-0862">Zinc</keyword>
<comment type="subcellular location">
    <subcellularLocation>
        <location evidence="2">Cytoplasm</location>
        <location evidence="2">Cytosol</location>
    </subcellularLocation>
</comment>
<keyword evidence="12 15" id="KW-0833">Ubl conjugation pathway</keyword>
<dbReference type="GO" id="GO:0005829">
    <property type="term" value="C:cytosol"/>
    <property type="evidence" value="ECO:0007669"/>
    <property type="project" value="UniProtKB-SubCell"/>
</dbReference>
<dbReference type="GO" id="GO:0043023">
    <property type="term" value="F:ribosomal large subunit binding"/>
    <property type="evidence" value="ECO:0007669"/>
    <property type="project" value="TreeGrafter"/>
</dbReference>
<gene>
    <name evidence="17" type="ORF">BVC80_955g2</name>
</gene>
<sequence length="260" mass="28902">MDLKRIGGSAGFTPTGFGWSNIFSTKVEVPRVLQESMYSPSLTLQHSSHRRAKLFWEPGTYPKFLCPFNSYDDQDHPFASPGTDWVGLFVDLVLCRCLGCEFGCGCGCGFLLVFSRGSRTCQIKHWREGHKLECEEFKSLGKVDPTPTSSSGRRATGHVGISYSQYQQSTKDEALAEAKRSLKKNSGKEFQTVEECPICISIIRTNKHSRPSLACDTCKHKFHSSCISKWFSISKKSNCPLCGSLFRSGGGLQQSSVEKQ</sequence>
<evidence type="ECO:0000256" key="2">
    <source>
        <dbReference type="ARBA" id="ARBA00004514"/>
    </source>
</evidence>
<comment type="similarity">
    <text evidence="4 15">Belongs to the LTN1 family.</text>
</comment>
<reference evidence="17 18" key="1">
    <citation type="journal article" date="2017" name="Mol. Plant">
        <title>The Genome of Medicinal Plant Macleaya cordata Provides New Insights into Benzylisoquinoline Alkaloids Metabolism.</title>
        <authorList>
            <person name="Liu X."/>
            <person name="Liu Y."/>
            <person name="Huang P."/>
            <person name="Ma Y."/>
            <person name="Qing Z."/>
            <person name="Tang Q."/>
            <person name="Cao H."/>
            <person name="Cheng P."/>
            <person name="Zheng Y."/>
            <person name="Yuan Z."/>
            <person name="Zhou Y."/>
            <person name="Liu J."/>
            <person name="Tang Z."/>
            <person name="Zhuo Y."/>
            <person name="Zhang Y."/>
            <person name="Yu L."/>
            <person name="Huang J."/>
            <person name="Yang P."/>
            <person name="Peng Q."/>
            <person name="Zhang J."/>
            <person name="Jiang W."/>
            <person name="Zhang Z."/>
            <person name="Lin K."/>
            <person name="Ro D.K."/>
            <person name="Chen X."/>
            <person name="Xiong X."/>
            <person name="Shang Y."/>
            <person name="Huang S."/>
            <person name="Zeng J."/>
        </authorList>
    </citation>
    <scope>NUCLEOTIDE SEQUENCE [LARGE SCALE GENOMIC DNA]</scope>
    <source>
        <strain evidence="18">cv. BLH2017</strain>
        <tissue evidence="17">Root</tissue>
    </source>
</reference>
<dbReference type="Gene3D" id="3.30.40.10">
    <property type="entry name" value="Zinc/RING finger domain, C3HC4 (zinc finger)"/>
    <property type="match status" value="1"/>
</dbReference>
<dbReference type="OrthoDB" id="1874145at2759"/>
<keyword evidence="18" id="KW-1185">Reference proteome</keyword>
<dbReference type="Pfam" id="PF13639">
    <property type="entry name" value="zf-RING_2"/>
    <property type="match status" value="1"/>
</dbReference>
<evidence type="ECO:0000256" key="8">
    <source>
        <dbReference type="ARBA" id="ARBA00022679"/>
    </source>
</evidence>
<name>A0A200R0D0_MACCD</name>
<evidence type="ECO:0000256" key="15">
    <source>
        <dbReference type="RuleBase" id="RU367090"/>
    </source>
</evidence>
<evidence type="ECO:0000256" key="14">
    <source>
        <dbReference type="PROSITE-ProRule" id="PRU00175"/>
    </source>
</evidence>
<keyword evidence="11 14" id="KW-0863">Zinc-finger</keyword>
<evidence type="ECO:0000256" key="13">
    <source>
        <dbReference type="ARBA" id="ARBA00022833"/>
    </source>
</evidence>
<evidence type="ECO:0000313" key="18">
    <source>
        <dbReference type="Proteomes" id="UP000195402"/>
    </source>
</evidence>
<evidence type="ECO:0000256" key="12">
    <source>
        <dbReference type="ARBA" id="ARBA00022786"/>
    </source>
</evidence>
<comment type="subunit">
    <text evidence="15">Component of the ribosome quality control complex (RQC).</text>
</comment>
<dbReference type="InterPro" id="IPR013083">
    <property type="entry name" value="Znf_RING/FYVE/PHD"/>
</dbReference>
<dbReference type="GO" id="GO:1990112">
    <property type="term" value="C:RQC complex"/>
    <property type="evidence" value="ECO:0007669"/>
    <property type="project" value="UniProtKB-UniRule"/>
</dbReference>
<evidence type="ECO:0000256" key="3">
    <source>
        <dbReference type="ARBA" id="ARBA00004906"/>
    </source>
</evidence>
<dbReference type="PANTHER" id="PTHR12389:SF0">
    <property type="entry name" value="E3 UBIQUITIN-PROTEIN LIGASE LISTERIN"/>
    <property type="match status" value="1"/>
</dbReference>
<evidence type="ECO:0000256" key="4">
    <source>
        <dbReference type="ARBA" id="ARBA00007997"/>
    </source>
</evidence>
<dbReference type="PROSITE" id="PS50089">
    <property type="entry name" value="ZF_RING_2"/>
    <property type="match status" value="1"/>
</dbReference>
<dbReference type="Proteomes" id="UP000195402">
    <property type="component" value="Unassembled WGS sequence"/>
</dbReference>
<comment type="pathway">
    <text evidence="3 15">Protein modification; protein ubiquitination.</text>
</comment>
<evidence type="ECO:0000259" key="16">
    <source>
        <dbReference type="PROSITE" id="PS50089"/>
    </source>
</evidence>
<keyword evidence="9 15" id="KW-0479">Metal-binding</keyword>
<evidence type="ECO:0000256" key="7">
    <source>
        <dbReference type="ARBA" id="ARBA00022490"/>
    </source>
</evidence>
<keyword evidence="7" id="KW-0963">Cytoplasm</keyword>
<dbReference type="InterPro" id="IPR039795">
    <property type="entry name" value="LTN1/Rkr1"/>
</dbReference>
<dbReference type="InParanoid" id="A0A200R0D0"/>
<dbReference type="GO" id="GO:1990116">
    <property type="term" value="P:ribosome-associated ubiquitin-dependent protein catabolic process"/>
    <property type="evidence" value="ECO:0007669"/>
    <property type="project" value="UniProtKB-UniRule"/>
</dbReference>
<keyword evidence="10" id="KW-0677">Repeat</keyword>
<evidence type="ECO:0000256" key="1">
    <source>
        <dbReference type="ARBA" id="ARBA00000900"/>
    </source>
</evidence>
<dbReference type="GO" id="GO:0061630">
    <property type="term" value="F:ubiquitin protein ligase activity"/>
    <property type="evidence" value="ECO:0007669"/>
    <property type="project" value="UniProtKB-UniRule"/>
</dbReference>
<dbReference type="GO" id="GO:0016567">
    <property type="term" value="P:protein ubiquitination"/>
    <property type="evidence" value="ECO:0007669"/>
    <property type="project" value="UniProtKB-UniPathway"/>
</dbReference>
<dbReference type="EMBL" id="MVGT01000618">
    <property type="protein sequence ID" value="OVA16184.1"/>
    <property type="molecule type" value="Genomic_DNA"/>
</dbReference>
<dbReference type="AlphaFoldDB" id="A0A200R0D0"/>
<dbReference type="STRING" id="56857.A0A200R0D0"/>
<dbReference type="PANTHER" id="PTHR12389">
    <property type="entry name" value="ZINC FINGER PROTEIN 294"/>
    <property type="match status" value="1"/>
</dbReference>
<evidence type="ECO:0000256" key="11">
    <source>
        <dbReference type="ARBA" id="ARBA00022771"/>
    </source>
</evidence>
<evidence type="ECO:0000256" key="5">
    <source>
        <dbReference type="ARBA" id="ARBA00012483"/>
    </source>
</evidence>
<dbReference type="GO" id="GO:0008270">
    <property type="term" value="F:zinc ion binding"/>
    <property type="evidence" value="ECO:0007669"/>
    <property type="project" value="UniProtKB-KW"/>
</dbReference>
<protein>
    <recommendedName>
        <fullName evidence="6 15">E3 ubiquitin-protein ligase listerin</fullName>
        <ecNumber evidence="5 15">2.3.2.27</ecNumber>
    </recommendedName>
    <alternativeName>
        <fullName evidence="15">RING-type E3 ubiquitin transferase listerin</fullName>
    </alternativeName>
</protein>
<organism evidence="17 18">
    <name type="scientific">Macleaya cordata</name>
    <name type="common">Five-seeded plume-poppy</name>
    <name type="synonym">Bocconia cordata</name>
    <dbReference type="NCBI Taxonomy" id="56857"/>
    <lineage>
        <taxon>Eukaryota</taxon>
        <taxon>Viridiplantae</taxon>
        <taxon>Streptophyta</taxon>
        <taxon>Embryophyta</taxon>
        <taxon>Tracheophyta</taxon>
        <taxon>Spermatophyta</taxon>
        <taxon>Magnoliopsida</taxon>
        <taxon>Ranunculales</taxon>
        <taxon>Papaveraceae</taxon>
        <taxon>Papaveroideae</taxon>
        <taxon>Macleaya</taxon>
    </lineage>
</organism>
<dbReference type="SUPFAM" id="SSF57850">
    <property type="entry name" value="RING/U-box"/>
    <property type="match status" value="1"/>
</dbReference>
<dbReference type="FunFam" id="3.30.40.10:FF:000038">
    <property type="entry name" value="E3 ubiquitin-protein ligase listerin"/>
    <property type="match status" value="1"/>
</dbReference>
<evidence type="ECO:0000256" key="9">
    <source>
        <dbReference type="ARBA" id="ARBA00022723"/>
    </source>
</evidence>
<comment type="function">
    <text evidence="15">E3 ubiquitin-protein ligase. Component of the ribosome quality control complex (RQC), a ribosome-associated complex that mediates ubiquitination and extraction of incompletely synthesized nascent chains for proteasomal degradation.</text>
</comment>
<evidence type="ECO:0000313" key="17">
    <source>
        <dbReference type="EMBL" id="OVA16184.1"/>
    </source>
</evidence>